<evidence type="ECO:0000313" key="7">
    <source>
        <dbReference type="EMBL" id="OOQ30073.1"/>
    </source>
</evidence>
<dbReference type="Proteomes" id="UP000319468">
    <property type="component" value="Unassembled WGS sequence"/>
</dbReference>
<protein>
    <submittedName>
        <fullName evidence="1 4">NADH-ubiquinone oxidoreductase subunit E</fullName>
    </submittedName>
</protein>
<evidence type="ECO:0000313" key="8">
    <source>
        <dbReference type="EMBL" id="OOQ40391.1"/>
    </source>
</evidence>
<evidence type="ECO:0000313" key="14">
    <source>
        <dbReference type="EMBL" id="RKV30045.1"/>
    </source>
</evidence>
<dbReference type="EMBL" id="CP011485">
    <property type="protein sequence ID" value="ANH47297.1"/>
    <property type="molecule type" value="Genomic_DNA"/>
</dbReference>
<dbReference type="Proteomes" id="UP000289281">
    <property type="component" value="Chromosome"/>
</dbReference>
<dbReference type="Proteomes" id="UP000595660">
    <property type="component" value="Chromosome"/>
</dbReference>
<dbReference type="Proteomes" id="UP000318633">
    <property type="component" value="Unassembled WGS sequence"/>
</dbReference>
<proteinExistence type="predicted"/>
<reference evidence="3 21" key="2">
    <citation type="submission" date="2016-08" db="EMBL/GenBank/DDBJ databases">
        <title>Whole genome shotgun sequence of Helicobacter pylori strain ATCC43504.</title>
        <authorList>
            <person name="Mimuro H."/>
            <person name="Ogura Y."/>
            <person name="Katsura K."/>
            <person name="Hayashi T."/>
        </authorList>
    </citation>
    <scope>NUCLEOTIDE SEQUENCE [LARGE SCALE GENOMIC DNA]</scope>
    <source>
        <strain evidence="21">ATCC 43504</strain>
        <strain evidence="3">ATCC43504</strain>
    </source>
</reference>
<organism evidence="7 24">
    <name type="scientific">Helicobacter pylori</name>
    <name type="common">Campylobacter pylori</name>
    <dbReference type="NCBI Taxonomy" id="210"/>
    <lineage>
        <taxon>Bacteria</taxon>
        <taxon>Pseudomonadati</taxon>
        <taxon>Campylobacterota</taxon>
        <taxon>Epsilonproteobacteria</taxon>
        <taxon>Campylobacterales</taxon>
        <taxon>Helicobacteraceae</taxon>
        <taxon>Helicobacter</taxon>
    </lineage>
</organism>
<evidence type="ECO:0000313" key="20">
    <source>
        <dbReference type="Proteomes" id="UP000267086"/>
    </source>
</evidence>
<dbReference type="Proteomes" id="UP000460877">
    <property type="component" value="Unassembled WGS sequence"/>
</dbReference>
<dbReference type="EMBL" id="QBQB01000142">
    <property type="protein sequence ID" value="PUD39344.1"/>
    <property type="molecule type" value="Genomic_DNA"/>
</dbReference>
<evidence type="ECO:0000313" key="28">
    <source>
        <dbReference type="Proteomes" id="UP000595660"/>
    </source>
</evidence>
<evidence type="ECO:0000313" key="26">
    <source>
        <dbReference type="Proteomes" id="UP000460877"/>
    </source>
</evidence>
<evidence type="ECO:0000313" key="21">
    <source>
        <dbReference type="Proteomes" id="UP000289281"/>
    </source>
</evidence>
<evidence type="ECO:0000313" key="18">
    <source>
        <dbReference type="Proteomes" id="UP000236568"/>
    </source>
</evidence>
<dbReference type="EMBL" id="QEGO01000016">
    <property type="protein sequence ID" value="RKV30045.1"/>
    <property type="molecule type" value="Genomic_DNA"/>
</dbReference>
<dbReference type="EMBL" id="MUPM01000265">
    <property type="protein sequence ID" value="OOQ30073.1"/>
    <property type="molecule type" value="Genomic_DNA"/>
</dbReference>
<dbReference type="Proteomes" id="UP000078049">
    <property type="component" value="Chromosome"/>
</dbReference>
<reference evidence="11 27" key="12">
    <citation type="submission" date="2020-05" db="EMBL/GenBank/DDBJ databases">
        <title>Proteome, Transcriptome, Methylome of different strains of Helicobacter pylori.</title>
        <authorList>
            <person name="Butenko I."/>
            <person name="Fedorov D."/>
            <person name="Babenko V."/>
            <person name="Manolov A."/>
            <person name="Boldyreva D."/>
            <person name="Klimina K."/>
            <person name="Veselovski V."/>
            <person name="Malahova M."/>
            <person name="Semashko T."/>
            <person name="Semenov I."/>
            <person name="Govorun V."/>
        </authorList>
    </citation>
    <scope>NUCLEOTIDE SEQUENCE [LARGE SCALE GENOMIC DNA]</scope>
    <source>
        <strain evidence="11 27">HPY</strain>
    </source>
</reference>
<dbReference type="EMBL" id="VAPN01000005">
    <property type="protein sequence ID" value="TLR82222.1"/>
    <property type="molecule type" value="Genomic_DNA"/>
</dbReference>
<evidence type="ECO:0000313" key="23">
    <source>
        <dbReference type="Proteomes" id="UP000318633"/>
    </source>
</evidence>
<dbReference type="EMBL" id="AP017632">
    <property type="protein sequence ID" value="BBI22466.1"/>
    <property type="molecule type" value="Genomic_DNA"/>
</dbReference>
<dbReference type="EMBL" id="WAEA01000003">
    <property type="protein sequence ID" value="MUV10024.1"/>
    <property type="molecule type" value="Genomic_DNA"/>
</dbReference>
<dbReference type="EMBL" id="JAXMRN010000020">
    <property type="protein sequence ID" value="MDZ7551202.1"/>
    <property type="molecule type" value="Genomic_DNA"/>
</dbReference>
<dbReference type="EMBL" id="MUPB01000155">
    <property type="protein sequence ID" value="OOQ15976.1"/>
    <property type="molecule type" value="Genomic_DNA"/>
</dbReference>
<dbReference type="Proteomes" id="UP001294612">
    <property type="component" value="Unassembled WGS sequence"/>
</dbReference>
<dbReference type="Proteomes" id="UP000267086">
    <property type="component" value="Unassembled WGS sequence"/>
</dbReference>
<dbReference type="EMBL" id="MUPN01000366">
    <property type="protein sequence ID" value="OOQ40391.1"/>
    <property type="molecule type" value="Genomic_DNA"/>
</dbReference>
<dbReference type="Proteomes" id="UP000236568">
    <property type="component" value="Chromosome"/>
</dbReference>
<reference evidence="4" key="13">
    <citation type="submission" date="2023-10" db="EMBL/GenBank/DDBJ databases">
        <title>First insite into the whole-genome sequence variations in clarithromycin resistant Helicobacter pylori clinical isolates in Russia.</title>
        <authorList>
            <person name="Starkova D.A."/>
            <person name="Svarval A.V."/>
            <person name="Polev D.E."/>
            <person name="Saitova A.T."/>
            <person name="Gladyshev N.S."/>
            <person name="Egorova S.A."/>
        </authorList>
    </citation>
    <scope>NUCLEOTIDE SEQUENCE</scope>
    <source>
        <strain evidence="4">HP290</strain>
    </source>
</reference>
<evidence type="ECO:0000313" key="12">
    <source>
        <dbReference type="EMBL" id="QQW99866.1"/>
    </source>
</evidence>
<dbReference type="GeneID" id="93237602"/>
<evidence type="ECO:0000313" key="9">
    <source>
        <dbReference type="EMBL" id="PDX08461.1"/>
    </source>
</evidence>
<dbReference type="Proteomes" id="UP000306692">
    <property type="component" value="Unassembled WGS sequence"/>
</dbReference>
<dbReference type="EMBL" id="CP053396">
    <property type="protein sequence ID" value="QJW44094.1"/>
    <property type="molecule type" value="Genomic_DNA"/>
</dbReference>
<sequence length="76" mass="8926">MKRFDLRPLKAGIFERLEELIEKEMQPNEVAIFMFEVGDFSNIPKSAEFIQSKGHELLNSLRFNQADWTIVVRKKA</sequence>
<evidence type="ECO:0000313" key="19">
    <source>
        <dbReference type="Proteomes" id="UP000244660"/>
    </source>
</evidence>
<dbReference type="Proteomes" id="UP000220501">
    <property type="component" value="Unassembled WGS sequence"/>
</dbReference>
<dbReference type="SMR" id="A0A024C3Q2"/>
<reference evidence="15 22" key="9">
    <citation type="submission" date="2018-11" db="EMBL/GenBank/DDBJ databases">
        <title>The project aimed at sequencing of H. pylori N6 laboratory stock and two of its isogenic mutants deficient in activity of a serine protease HtrA in order to find the possible suppressor mutations.</title>
        <authorList>
            <person name="Strapagiel D."/>
            <person name="Lach J."/>
            <person name="Zarzecka U."/>
            <person name="Backert S."/>
            <person name="Pawlik A."/>
        </authorList>
    </citation>
    <scope>NUCLEOTIDE SEQUENCE [LARGE SCALE GENOMIC DNA]</scope>
    <source>
        <strain evidence="15 22">N6</strain>
    </source>
</reference>
<keyword evidence="1" id="KW-0830">Ubiquinone</keyword>
<reference evidence="1 16" key="1">
    <citation type="submission" date="2014-04" db="EMBL/GenBank/DDBJ databases">
        <title>Detecting global and local adaptation in a worldwide sample of Helicobacter pylori genomes.</title>
        <authorList>
            <person name="Montano V."/>
            <person name="Didelot X."/>
            <person name="Foll M."/>
            <person name="Linz B."/>
            <person name="Reinhardt R."/>
            <person name="Suerbaum S."/>
            <person name="Moodley Y."/>
            <person name="Jensen J.D."/>
        </authorList>
    </citation>
    <scope>NUCLEOTIDE SEQUENCE [LARGE SCALE GENOMIC DNA]</scope>
    <source>
        <strain evidence="16">ausabrJ05</strain>
        <strain evidence="1">AusabrJ05</strain>
    </source>
</reference>
<evidence type="ECO:0000313" key="22">
    <source>
        <dbReference type="Proteomes" id="UP000306692"/>
    </source>
</evidence>
<evidence type="ECO:0000313" key="24">
    <source>
        <dbReference type="Proteomes" id="UP000319468"/>
    </source>
</evidence>
<reference evidence="9 17" key="4">
    <citation type="journal article" date="2017" name="Gut Pathog.">
        <title>Phylogenomics of Colombian Helicobacter pylori isolates.</title>
        <authorList>
            <person name="Gutierrez-Escobar A.J."/>
            <person name="Trujillo E."/>
            <person name="Acevedo O."/>
            <person name="Bravo M.M."/>
        </authorList>
    </citation>
    <scope>NUCLEOTIDE SEQUENCE [LARGE SCALE GENOMIC DNA]</scope>
    <source>
        <strain evidence="9 17">22366</strain>
    </source>
</reference>
<reference evidence="14 20" key="8">
    <citation type="submission" date="2018-04" db="EMBL/GenBank/DDBJ databases">
        <title>Complete genome sequences of Helicobacter pylori.</title>
        <authorList>
            <person name="Palau M."/>
            <person name="Minana-Galbis D."/>
        </authorList>
    </citation>
    <scope>NUCLEOTIDE SEQUENCE [LARGE SCALE GENOMIC DNA]</scope>
    <source>
        <strain evidence="14 20">B712A</strain>
    </source>
</reference>
<evidence type="ECO:0000313" key="17">
    <source>
        <dbReference type="Proteomes" id="UP000220501"/>
    </source>
</evidence>
<dbReference type="InterPro" id="IPR032424">
    <property type="entry name" value="NADH-UOR_E"/>
</dbReference>
<evidence type="ECO:0000313" key="27">
    <source>
        <dbReference type="Proteomes" id="UP000502945"/>
    </source>
</evidence>
<accession>A0A024C3Q2</accession>
<evidence type="ECO:0000313" key="11">
    <source>
        <dbReference type="EMBL" id="QJW44094.1"/>
    </source>
</evidence>
<evidence type="ECO:0000313" key="29">
    <source>
        <dbReference type="Proteomes" id="UP000662764"/>
    </source>
</evidence>
<dbReference type="PATRIC" id="fig|1111674.3.peg.643"/>
<evidence type="ECO:0000313" key="5">
    <source>
        <dbReference type="EMBL" id="MUV10024.1"/>
    </source>
</evidence>
<reference evidence="2 18" key="7">
    <citation type="submission" date="2018-02" db="EMBL/GenBank/DDBJ databases">
        <title>N4-cytosine DNA methylation regulates transcription and pathogenesis in Helicobacter pylori.</title>
        <authorList>
            <person name="Kumar S."/>
            <person name="Karmakar B.C."/>
            <person name="Nagarajan D."/>
            <person name="Mukhopadhyay A.K."/>
            <person name="Rao D.N."/>
        </authorList>
    </citation>
    <scope>NUCLEOTIDE SEQUENCE [LARGE SCALE GENOMIC DNA]</scope>
    <source>
        <strain evidence="2 18">26695-dRdM2</strain>
    </source>
</reference>
<gene>
    <name evidence="1" type="ORF">AA973_05730</name>
    <name evidence="6" type="ORF">B0X56_06345</name>
    <name evidence="8" type="ORF">B0X64_04080</name>
    <name evidence="7" type="ORF">B0X69_08520</name>
    <name evidence="9" type="ORF">BB406_04760</name>
    <name evidence="2" type="ORF">C2842_06560</name>
    <name evidence="10" type="ORF">C2R92_05375</name>
    <name evidence="14" type="ORF">DD751_06410</name>
    <name evidence="15" type="ORF">EGM89_05305</name>
    <name evidence="5" type="ORF">F7218_03830</name>
    <name evidence="13" type="ORF">HG562_06205</name>
    <name evidence="12" type="ORF">HGK51_06045</name>
    <name evidence="11" type="ORF">HK440_06995</name>
    <name evidence="3" type="ORF">HPATCC43504_00531</name>
    <name evidence="4" type="ORF">RGC63_05770</name>
</gene>
<dbReference type="OMA" id="NEVDWTI"/>
<dbReference type="Proteomes" id="UP000502945">
    <property type="component" value="Chromosome"/>
</dbReference>
<evidence type="ECO:0000313" key="6">
    <source>
        <dbReference type="EMBL" id="OOQ15976.1"/>
    </source>
</evidence>
<reference evidence="5 26" key="11">
    <citation type="journal article" date="2020" name="J. Clin. Microbiol.">
        <title>Helicobacter pylori infections in the Bronx, New York: Surveying Antibiotic Susceptibility and Strain Lineage by Whole-genome Sequencing.</title>
        <authorList>
            <person name="Saranathan R."/>
            <person name="Levi M.H."/>
            <person name="Wattam A.R."/>
            <person name="Malek A."/>
            <person name="Asare E."/>
            <person name="Behin D.S."/>
            <person name="Pan D.H."/>
            <person name="Jacobs W.R."/>
            <person name="Szymczak W.A."/>
        </authorList>
    </citation>
    <scope>NUCLEOTIDE SEQUENCE [LARGE SCALE GENOMIC DNA]</scope>
    <source>
        <strain evidence="5 26">MHP10</strain>
    </source>
</reference>
<evidence type="ECO:0000313" key="25">
    <source>
        <dbReference type="Proteomes" id="UP000319650"/>
    </source>
</evidence>
<evidence type="ECO:0000313" key="16">
    <source>
        <dbReference type="Proteomes" id="UP000078049"/>
    </source>
</evidence>
<dbReference type="AlphaFoldDB" id="A0A024C3Q2"/>
<dbReference type="Proteomes" id="UP000244660">
    <property type="component" value="Unassembled WGS sequence"/>
</dbReference>
<evidence type="ECO:0000313" key="13">
    <source>
        <dbReference type="EMBL" id="QQX50044.1"/>
    </source>
</evidence>
<reference evidence="2 18" key="6">
    <citation type="submission" date="2018-01" db="EMBL/GenBank/DDBJ databases">
        <authorList>
            <person name="Morgan R.D."/>
        </authorList>
    </citation>
    <scope>NUCLEOTIDE SEQUENCE [LARGE SCALE GENOMIC DNA]</scope>
    <source>
        <strain evidence="2 18">26695-dRdM2</strain>
    </source>
</reference>
<dbReference type="Pfam" id="PF16514">
    <property type="entry name" value="NADH-UOR_E"/>
    <property type="match status" value="1"/>
</dbReference>
<evidence type="ECO:0000313" key="15">
    <source>
        <dbReference type="EMBL" id="TLR82222.1"/>
    </source>
</evidence>
<dbReference type="EMBL" id="CP051505">
    <property type="protein sequence ID" value="QQX50044.1"/>
    <property type="molecule type" value="Genomic_DNA"/>
</dbReference>
<dbReference type="Proteomes" id="UP000662764">
    <property type="component" value="Chromosome"/>
</dbReference>
<evidence type="ECO:0000313" key="10">
    <source>
        <dbReference type="EMBL" id="PUD39344.1"/>
    </source>
</evidence>
<dbReference type="EMBL" id="MBIN01000041">
    <property type="protein sequence ID" value="PDX08461.1"/>
    <property type="molecule type" value="Genomic_DNA"/>
</dbReference>
<dbReference type="InterPro" id="IPR036868">
    <property type="entry name" value="TusA-like_sf"/>
</dbReference>
<dbReference type="EMBL" id="CP051511">
    <property type="protein sequence ID" value="QQW99866.1"/>
    <property type="molecule type" value="Genomic_DNA"/>
</dbReference>
<dbReference type="EMBL" id="CP026324">
    <property type="protein sequence ID" value="AUV79894.1"/>
    <property type="molecule type" value="Genomic_DNA"/>
</dbReference>
<dbReference type="Proteomes" id="UP000319650">
    <property type="component" value="Unassembled WGS sequence"/>
</dbReference>
<evidence type="ECO:0000313" key="3">
    <source>
        <dbReference type="EMBL" id="BBI22466.1"/>
    </source>
</evidence>
<dbReference type="Gene3D" id="3.30.110.40">
    <property type="entry name" value="TusA-like domain"/>
    <property type="match status" value="1"/>
</dbReference>
<evidence type="ECO:0000313" key="1">
    <source>
        <dbReference type="EMBL" id="ANH47297.1"/>
    </source>
</evidence>
<evidence type="ECO:0000313" key="2">
    <source>
        <dbReference type="EMBL" id="AUV79894.1"/>
    </source>
</evidence>
<reference evidence="10 19" key="5">
    <citation type="submission" date="2018-01" db="EMBL/GenBank/DDBJ databases">
        <title>Helicobacter pylori genome-wide association study shows promise for predicting gastric cancer risk.</title>
        <authorList>
            <person name="Berthenet E."/>
            <person name="Yahara K."/>
            <person name="Thorell K."/>
            <person name="Pascoe B."/>
            <person name="Meric G."/>
            <person name="Mikhail J.M."/>
            <person name="Engstrand L."/>
            <person name="Enroth H."/>
            <person name="Burette A."/>
            <person name="Megraud F."/>
            <person name="Atherton J."/>
            <person name="Smith S."/>
            <person name="Wilkinson T.S."/>
            <person name="Hitchings M.D."/>
            <person name="Falush D."/>
            <person name="Sheppard S.K."/>
        </authorList>
    </citation>
    <scope>NUCLEOTIDE SEQUENCE [LARGE SCALE GENOMIC DNA]</scope>
    <source>
        <strain evidence="10 19">462</strain>
    </source>
</reference>
<reference evidence="23 24" key="3">
    <citation type="journal article" date="2017" name="Front. Cell. Infect. Microbiol.">
        <title>Whole Genome Sequence and Phylogenetic Analysis Show Helicobacter pylori Strains from Latin America Have Followed a Unique Evolution Pathway.</title>
        <authorList>
            <person name="Munoz-Ramirez Z.Y."/>
            <person name="Mendez-Tenorio A."/>
            <person name="Kato I."/>
            <person name="Bravo M.M."/>
            <person name="Rizzato C."/>
            <person name="Thorell K."/>
            <person name="Torres R.C."/>
            <person name="Aviles-Jimenez F."/>
            <person name="Camorlinga M."/>
            <person name="Canzian F."/>
            <person name="Torres J."/>
        </authorList>
    </citation>
    <scope>NUCLEOTIDE SEQUENCE [LARGE SCALE GENOMIC DNA]</scope>
    <source>
        <strain evidence="6 23">CG22371</strain>
        <strain evidence="7 24">CM22347</strain>
        <strain evidence="8 25">CM22351</strain>
    </source>
</reference>
<dbReference type="RefSeq" id="WP_000819168.1">
    <property type="nucleotide sequence ID" value="NZ_AP017329.1"/>
</dbReference>
<evidence type="ECO:0000313" key="4">
    <source>
        <dbReference type="EMBL" id="MDZ7551202.1"/>
    </source>
</evidence>
<name>A0A024C3Q2_HELPX</name>
<reference evidence="28 29" key="10">
    <citation type="journal article" date="2020" name="Front. Microbiol.">
        <title>Identification of New Helicobacter pylori Subpopulations in Native Americans and Mestizos From Peru.</title>
        <authorList>
            <person name="Gutierrez-Escobar A.J."/>
            <person name="Velapatino B."/>
            <person name="Borda V."/>
            <person name="Rabkin C.S."/>
            <person name="Tarazona-Santos E."/>
            <person name="Cabrera L."/>
            <person name="Cok J."/>
            <person name="Hooper C.C."/>
            <person name="Jahuira-Arias H."/>
            <person name="Herrera P."/>
            <person name="Noureen M."/>
            <person name="Wang D."/>
            <person name="Romero-Gallo J."/>
            <person name="Tran B."/>
            <person name="Peek R.M. Jr"/>
            <person name="Berg D.E."/>
            <person name="Gilman R.H."/>
            <person name="Camargo M.C."/>
        </authorList>
    </citation>
    <scope>NUCLEOTIDE SEQUENCE [LARGE SCALE GENOMIC DNA]</scope>
    <source>
        <strain evidence="12 29">ASHA-006</strain>
        <strain evidence="13 28">SHIM-010</strain>
    </source>
</reference>